<comment type="similarity">
    <text evidence="1 2">Belongs to the cytochrome P450 family.</text>
</comment>
<keyword evidence="2" id="KW-0503">Monooxygenase</keyword>
<protein>
    <submittedName>
        <fullName evidence="3">Cytochrome P450</fullName>
    </submittedName>
</protein>
<gene>
    <name evidence="3" type="ORF">DF220_09505</name>
</gene>
<keyword evidence="2" id="KW-0560">Oxidoreductase</keyword>
<dbReference type="Gene3D" id="1.10.630.10">
    <property type="entry name" value="Cytochrome P450"/>
    <property type="match status" value="1"/>
</dbReference>
<dbReference type="Pfam" id="PF00067">
    <property type="entry name" value="p450"/>
    <property type="match status" value="1"/>
</dbReference>
<dbReference type="InterPro" id="IPR002397">
    <property type="entry name" value="Cyt_P450_B"/>
</dbReference>
<dbReference type="PANTHER" id="PTHR46696">
    <property type="entry name" value="P450, PUTATIVE (EUROFUNG)-RELATED"/>
    <property type="match status" value="1"/>
</dbReference>
<reference evidence="4" key="1">
    <citation type="submission" date="2018-04" db="EMBL/GenBank/DDBJ databases">
        <authorList>
            <person name="Liu S."/>
            <person name="Wang Z."/>
            <person name="Li J."/>
        </authorList>
    </citation>
    <scope>NUCLEOTIDE SEQUENCE [LARGE SCALE GENOMIC DNA]</scope>
    <source>
        <strain evidence="4">S1194</strain>
    </source>
</reference>
<dbReference type="AlphaFoldDB" id="A0A2U1T2D2"/>
<name>A0A2U1T2D2_9MICO</name>
<dbReference type="GO" id="GO:0004497">
    <property type="term" value="F:monooxygenase activity"/>
    <property type="evidence" value="ECO:0007669"/>
    <property type="project" value="UniProtKB-KW"/>
</dbReference>
<accession>A0A2U1T2D2</accession>
<keyword evidence="4" id="KW-1185">Reference proteome</keyword>
<dbReference type="EMBL" id="QEEX01000001">
    <property type="protein sequence ID" value="PWB98039.1"/>
    <property type="molecule type" value="Genomic_DNA"/>
</dbReference>
<dbReference type="InterPro" id="IPR001128">
    <property type="entry name" value="Cyt_P450"/>
</dbReference>
<dbReference type="GO" id="GO:0016705">
    <property type="term" value="F:oxidoreductase activity, acting on paired donors, with incorporation or reduction of molecular oxygen"/>
    <property type="evidence" value="ECO:0007669"/>
    <property type="project" value="InterPro"/>
</dbReference>
<dbReference type="OrthoDB" id="502624at2"/>
<organism evidence="3 4">
    <name type="scientific">Homoserinimonas hongtaonis</name>
    <dbReference type="NCBI Taxonomy" id="2079791"/>
    <lineage>
        <taxon>Bacteria</taxon>
        <taxon>Bacillati</taxon>
        <taxon>Actinomycetota</taxon>
        <taxon>Actinomycetes</taxon>
        <taxon>Micrococcales</taxon>
        <taxon>Microbacteriaceae</taxon>
        <taxon>Homoserinimonas</taxon>
    </lineage>
</organism>
<dbReference type="GO" id="GO:0020037">
    <property type="term" value="F:heme binding"/>
    <property type="evidence" value="ECO:0007669"/>
    <property type="project" value="InterPro"/>
</dbReference>
<dbReference type="PROSITE" id="PS00086">
    <property type="entry name" value="CYTOCHROME_P450"/>
    <property type="match status" value="1"/>
</dbReference>
<dbReference type="RefSeq" id="WP_108514766.1">
    <property type="nucleotide sequence ID" value="NZ_CP026951.1"/>
</dbReference>
<proteinExistence type="inferred from homology"/>
<evidence type="ECO:0000313" key="3">
    <source>
        <dbReference type="EMBL" id="PWB98039.1"/>
    </source>
</evidence>
<dbReference type="SUPFAM" id="SSF48264">
    <property type="entry name" value="Cytochrome P450"/>
    <property type="match status" value="1"/>
</dbReference>
<dbReference type="KEGG" id="salc:C2138_00835"/>
<evidence type="ECO:0000256" key="2">
    <source>
        <dbReference type="RuleBase" id="RU000461"/>
    </source>
</evidence>
<dbReference type="Proteomes" id="UP000244978">
    <property type="component" value="Unassembled WGS sequence"/>
</dbReference>
<keyword evidence="2" id="KW-0349">Heme</keyword>
<evidence type="ECO:0000313" key="4">
    <source>
        <dbReference type="Proteomes" id="UP000244978"/>
    </source>
</evidence>
<sequence length="426" mass="47897">MSTPTLLEVTAEELETWPPRPETRKQPAAYFDALREKAGAGVYRFPNPHANGRPIFLAMSWDAVSHILKHTDEFDSNLATVLPDIAAMLQLPFPDKPTHYRPEGIAFTEDEDHDVKRVWADMLFTPERMAGYSAVIAEVADRLIDKFIDEGTANISADFAEAIPLEVLTIIMGLPGEDAADIKRWTDVVTRLSMTAPTAEEVANTERAIAECSEYVLKQCLSRLENPGDDYLSEVIKHQIARDGVFDQNVMVSHVRNMFLAAYHTTAGALMAATVHMCEMPELQDEIRNTPTSFRKFFEESMRLEGPLMWHPRHAVNTIEIDGVEIPAGSIVFTSFRAGSHDPDKYEDPYTFDATRRNLMHHLSFGAGIHRCPGAPLAKLYAQVAFERLLARTRNLTINEELSDLEPLPGFNFRIPTRVQVNFDKA</sequence>
<dbReference type="InterPro" id="IPR036396">
    <property type="entry name" value="Cyt_P450_sf"/>
</dbReference>
<dbReference type="GO" id="GO:0005506">
    <property type="term" value="F:iron ion binding"/>
    <property type="evidence" value="ECO:0007669"/>
    <property type="project" value="InterPro"/>
</dbReference>
<dbReference type="InterPro" id="IPR017972">
    <property type="entry name" value="Cyt_P450_CS"/>
</dbReference>
<dbReference type="PANTHER" id="PTHR46696:SF1">
    <property type="entry name" value="CYTOCHROME P450 YJIB-RELATED"/>
    <property type="match status" value="1"/>
</dbReference>
<keyword evidence="2" id="KW-0408">Iron</keyword>
<evidence type="ECO:0000256" key="1">
    <source>
        <dbReference type="ARBA" id="ARBA00010617"/>
    </source>
</evidence>
<dbReference type="PRINTS" id="PR00359">
    <property type="entry name" value="BP450"/>
</dbReference>
<keyword evidence="2" id="KW-0479">Metal-binding</keyword>
<comment type="caution">
    <text evidence="3">The sequence shown here is derived from an EMBL/GenBank/DDBJ whole genome shotgun (WGS) entry which is preliminary data.</text>
</comment>